<dbReference type="eggNOG" id="COG4974">
    <property type="taxonomic scope" value="Bacteria"/>
</dbReference>
<keyword evidence="6 9" id="KW-0238">DNA-binding</keyword>
<dbReference type="InterPro" id="IPR044068">
    <property type="entry name" value="CB"/>
</dbReference>
<evidence type="ECO:0000259" key="10">
    <source>
        <dbReference type="PROSITE" id="PS51898"/>
    </source>
</evidence>
<dbReference type="GO" id="GO:0005737">
    <property type="term" value="C:cytoplasm"/>
    <property type="evidence" value="ECO:0007669"/>
    <property type="project" value="UniProtKB-SubCell"/>
</dbReference>
<dbReference type="RefSeq" id="WP_041017356.1">
    <property type="nucleotide sequence ID" value="NZ_CCEJ010000004.1"/>
</dbReference>
<dbReference type="GO" id="GO:0009037">
    <property type="term" value="F:tyrosine-based site-specific recombinase activity"/>
    <property type="evidence" value="ECO:0007669"/>
    <property type="project" value="UniProtKB-UniRule"/>
</dbReference>
<evidence type="ECO:0000256" key="4">
    <source>
        <dbReference type="ARBA" id="ARBA00022829"/>
    </source>
</evidence>
<dbReference type="PANTHER" id="PTHR30349:SF81">
    <property type="entry name" value="TYROSINE RECOMBINASE XERC"/>
    <property type="match status" value="1"/>
</dbReference>
<dbReference type="GO" id="GO:0003677">
    <property type="term" value="F:DNA binding"/>
    <property type="evidence" value="ECO:0007669"/>
    <property type="project" value="UniProtKB-UniRule"/>
</dbReference>
<dbReference type="PROSITE" id="PS51898">
    <property type="entry name" value="TYR_RECOMBINASE"/>
    <property type="match status" value="1"/>
</dbReference>
<accession>A0A090D1W0</accession>
<evidence type="ECO:0000313" key="13">
    <source>
        <dbReference type="Proteomes" id="UP000031552"/>
    </source>
</evidence>
<evidence type="ECO:0000256" key="2">
    <source>
        <dbReference type="ARBA" id="ARBA00022490"/>
    </source>
</evidence>
<comment type="subunit">
    <text evidence="9">Forms a cyclic heterotetrameric complex composed of two molecules of XerC and two molecules of XerD.</text>
</comment>
<evidence type="ECO:0000256" key="3">
    <source>
        <dbReference type="ARBA" id="ARBA00022618"/>
    </source>
</evidence>
<evidence type="ECO:0000256" key="9">
    <source>
        <dbReference type="HAMAP-Rule" id="MF_01808"/>
    </source>
</evidence>
<comment type="function">
    <text evidence="9">Site-specific tyrosine recombinase, which acts by catalyzing the cutting and rejoining of the recombining DNA molecules. The XerC-XerD complex is essential to convert dimers of the bacterial chromosome into monomers to permit their segregation at cell division. It also contributes to the segregational stability of plasmids.</text>
</comment>
<dbReference type="STRING" id="1437425.CSEC_0981"/>
<feature type="active site" evidence="9">
    <location>
        <position position="238"/>
    </location>
</feature>
<name>A0A090D1W0_9BACT</name>
<dbReference type="NCBIfam" id="NF001399">
    <property type="entry name" value="PRK00283.1"/>
    <property type="match status" value="1"/>
</dbReference>
<dbReference type="CDD" id="cd00798">
    <property type="entry name" value="INT_XerDC_C"/>
    <property type="match status" value="1"/>
</dbReference>
<evidence type="ECO:0000256" key="1">
    <source>
        <dbReference type="ARBA" id="ARBA00004496"/>
    </source>
</evidence>
<dbReference type="InterPro" id="IPR011010">
    <property type="entry name" value="DNA_brk_join_enz"/>
</dbReference>
<sequence length="291" mass="33843">MDRLIDEFISYISSEKGLSQNTTQAYLRDLTRFYAYLKNRGLEDIQKVDEETIIAHLAELKTKNFESSSIARALIALKVYFRFLKRENFIERNPAYYLDNPKLWQTIPNILSIEEIELVFKKPIIETEEGCRSLAIMEVLYGTGIRVSELVSLNLYDVSDTFLKVKGKGRKERLTPLGSRALLAIDRYLNCFRSLYDSEEEKALFVTSRGTRINRIMVWKMIKQYVKLAGISKNISPHSLRHSFATHLIDNGAEIRVIQEMMGHQNIGSTDRYMHMSHSKLQEAFYAFHPR</sequence>
<feature type="active site" evidence="9">
    <location>
        <position position="241"/>
    </location>
</feature>
<evidence type="ECO:0000256" key="6">
    <source>
        <dbReference type="ARBA" id="ARBA00023125"/>
    </source>
</evidence>
<dbReference type="PROSITE" id="PS51900">
    <property type="entry name" value="CB"/>
    <property type="match status" value="1"/>
</dbReference>
<dbReference type="PANTHER" id="PTHR30349">
    <property type="entry name" value="PHAGE INTEGRASE-RELATED"/>
    <property type="match status" value="1"/>
</dbReference>
<evidence type="ECO:0000313" key="12">
    <source>
        <dbReference type="EMBL" id="CDR33808.1"/>
    </source>
</evidence>
<dbReference type="EMBL" id="CCEJ010000004">
    <property type="protein sequence ID" value="CDR33808.1"/>
    <property type="molecule type" value="Genomic_DNA"/>
</dbReference>
<protein>
    <recommendedName>
        <fullName evidence="9">Tyrosine recombinase XerC</fullName>
    </recommendedName>
</protein>
<keyword evidence="7 9" id="KW-0233">DNA recombination</keyword>
<dbReference type="InterPro" id="IPR023009">
    <property type="entry name" value="Tyrosine_recombinase_XerC/XerD"/>
</dbReference>
<reference evidence="12" key="1">
    <citation type="submission" date="2013-12" db="EMBL/GenBank/DDBJ databases">
        <authorList>
            <person name="Linke B."/>
        </authorList>
    </citation>
    <scope>NUCLEOTIDE SEQUENCE [LARGE SCALE GENOMIC DNA]</scope>
    <source>
        <strain evidence="12">CRIB-18</strain>
    </source>
</reference>
<evidence type="ECO:0000256" key="5">
    <source>
        <dbReference type="ARBA" id="ARBA00022908"/>
    </source>
</evidence>
<dbReference type="OrthoDB" id="9801717at2"/>
<feature type="active site" evidence="9">
    <location>
        <position position="146"/>
    </location>
</feature>
<keyword evidence="13" id="KW-1185">Reference proteome</keyword>
<dbReference type="AlphaFoldDB" id="A0A090D1W0"/>
<feature type="domain" description="Core-binding (CB)" evidence="11">
    <location>
        <begin position="1"/>
        <end position="85"/>
    </location>
</feature>
<dbReference type="HAMAP" id="MF_01808">
    <property type="entry name" value="Recomb_XerC_XerD"/>
    <property type="match status" value="1"/>
</dbReference>
<evidence type="ECO:0000256" key="7">
    <source>
        <dbReference type="ARBA" id="ARBA00023172"/>
    </source>
</evidence>
<reference evidence="12" key="2">
    <citation type="submission" date="2014-09" db="EMBL/GenBank/DDBJ databases">
        <title>Criblamydia sequanensis harbors a mega-plasmid encoding arsenite resistance.</title>
        <authorList>
            <person name="Bertelli C."/>
            <person name="Goesmann A."/>
            <person name="Greub G."/>
        </authorList>
    </citation>
    <scope>NUCLEOTIDE SEQUENCE [LARGE SCALE GENOMIC DNA]</scope>
    <source>
        <strain evidence="12">CRIB-18</strain>
    </source>
</reference>
<feature type="active site" description="O-(3'-phospho-DNA)-tyrosine intermediate" evidence="9">
    <location>
        <position position="273"/>
    </location>
</feature>
<feature type="active site" evidence="9">
    <location>
        <position position="168"/>
    </location>
</feature>
<dbReference type="InterPro" id="IPR004107">
    <property type="entry name" value="Integrase_SAM-like_N"/>
</dbReference>
<keyword evidence="5 9" id="KW-0229">DNA integration</keyword>
<dbReference type="Gene3D" id="1.10.443.10">
    <property type="entry name" value="Intergrase catalytic core"/>
    <property type="match status" value="1"/>
</dbReference>
<keyword evidence="4 9" id="KW-0159">Chromosome partition</keyword>
<dbReference type="SUPFAM" id="SSF56349">
    <property type="entry name" value="DNA breaking-rejoining enzymes"/>
    <property type="match status" value="1"/>
</dbReference>
<dbReference type="Pfam" id="PF02899">
    <property type="entry name" value="Phage_int_SAM_1"/>
    <property type="match status" value="1"/>
</dbReference>
<evidence type="ECO:0000256" key="8">
    <source>
        <dbReference type="ARBA" id="ARBA00023306"/>
    </source>
</evidence>
<organism evidence="12 13">
    <name type="scientific">Candidatus Criblamydia sequanensis CRIB-18</name>
    <dbReference type="NCBI Taxonomy" id="1437425"/>
    <lineage>
        <taxon>Bacteria</taxon>
        <taxon>Pseudomonadati</taxon>
        <taxon>Chlamydiota</taxon>
        <taxon>Chlamydiia</taxon>
        <taxon>Parachlamydiales</taxon>
        <taxon>Candidatus Criblamydiaceae</taxon>
        <taxon>Candidatus Criblamydia</taxon>
    </lineage>
</organism>
<dbReference type="InterPro" id="IPR013762">
    <property type="entry name" value="Integrase-like_cat_sf"/>
</dbReference>
<dbReference type="Pfam" id="PF00589">
    <property type="entry name" value="Phage_integrase"/>
    <property type="match status" value="1"/>
</dbReference>
<feature type="active site" evidence="9">
    <location>
        <position position="264"/>
    </location>
</feature>
<dbReference type="GO" id="GO:0006313">
    <property type="term" value="P:DNA transposition"/>
    <property type="evidence" value="ECO:0007669"/>
    <property type="project" value="UniProtKB-UniRule"/>
</dbReference>
<evidence type="ECO:0000259" key="11">
    <source>
        <dbReference type="PROSITE" id="PS51900"/>
    </source>
</evidence>
<keyword evidence="8 9" id="KW-0131">Cell cycle</keyword>
<dbReference type="GO" id="GO:0007059">
    <property type="term" value="P:chromosome segregation"/>
    <property type="evidence" value="ECO:0007669"/>
    <property type="project" value="UniProtKB-UniRule"/>
</dbReference>
<feature type="domain" description="Tyr recombinase" evidence="10">
    <location>
        <begin position="106"/>
        <end position="286"/>
    </location>
</feature>
<dbReference type="InterPro" id="IPR002104">
    <property type="entry name" value="Integrase_catalytic"/>
</dbReference>
<proteinExistence type="inferred from homology"/>
<dbReference type="GO" id="GO:0051301">
    <property type="term" value="P:cell division"/>
    <property type="evidence" value="ECO:0007669"/>
    <property type="project" value="UniProtKB-KW"/>
</dbReference>
<comment type="caution">
    <text evidence="12">The sequence shown here is derived from an EMBL/GenBank/DDBJ whole genome shotgun (WGS) entry which is preliminary data.</text>
</comment>
<dbReference type="InterPro" id="IPR010998">
    <property type="entry name" value="Integrase_recombinase_N"/>
</dbReference>
<keyword evidence="3 9" id="KW-0132">Cell division</keyword>
<dbReference type="InterPro" id="IPR050090">
    <property type="entry name" value="Tyrosine_recombinase_XerCD"/>
</dbReference>
<dbReference type="Gene3D" id="1.10.150.130">
    <property type="match status" value="1"/>
</dbReference>
<comment type="similarity">
    <text evidence="9">Belongs to the 'phage' integrase family. XerC subfamily.</text>
</comment>
<dbReference type="Proteomes" id="UP000031552">
    <property type="component" value="Unassembled WGS sequence"/>
</dbReference>
<comment type="subcellular location">
    <subcellularLocation>
        <location evidence="1 9">Cytoplasm</location>
    </subcellularLocation>
</comment>
<keyword evidence="2 9" id="KW-0963">Cytoplasm</keyword>
<gene>
    <name evidence="12" type="primary">xerD</name>
    <name evidence="9" type="synonym">xerC</name>
    <name evidence="12" type="ORF">CSEC_0981</name>
</gene>